<name>A0A183BK58_GLOPA</name>
<dbReference type="WBParaSite" id="GPLIN_000098800">
    <property type="protein sequence ID" value="GPLIN_000098800"/>
    <property type="gene ID" value="GPLIN_000098800"/>
</dbReference>
<reference evidence="3" key="2">
    <citation type="submission" date="2014-05" db="EMBL/GenBank/DDBJ databases">
        <title>The genome and life-stage specific transcriptomes of Globodera pallida elucidate key aspects of plant parasitism by a cyst nematode.</title>
        <authorList>
            <person name="Cotton J.A."/>
            <person name="Lilley C.J."/>
            <person name="Jones L.M."/>
            <person name="Kikuchi T."/>
            <person name="Reid A.J."/>
            <person name="Thorpe P."/>
            <person name="Tsai I.J."/>
            <person name="Beasley H."/>
            <person name="Blok V."/>
            <person name="Cock P.J.A."/>
            <person name="Van den Akker S.E."/>
            <person name="Holroyd N."/>
            <person name="Hunt M."/>
            <person name="Mantelin S."/>
            <person name="Naghra H."/>
            <person name="Pain A."/>
            <person name="Palomares-Rius J.E."/>
            <person name="Zarowiecki M."/>
            <person name="Berriman M."/>
            <person name="Jones J.T."/>
            <person name="Urwin P.E."/>
        </authorList>
    </citation>
    <scope>NUCLEOTIDE SEQUENCE [LARGE SCALE GENOMIC DNA]</scope>
    <source>
        <strain evidence="3">Lindley</strain>
    </source>
</reference>
<evidence type="ECO:0000313" key="3">
    <source>
        <dbReference type="Proteomes" id="UP000050741"/>
    </source>
</evidence>
<dbReference type="Pfam" id="PF00917">
    <property type="entry name" value="MATH"/>
    <property type="match status" value="1"/>
</dbReference>
<dbReference type="Proteomes" id="UP000050741">
    <property type="component" value="Unassembled WGS sequence"/>
</dbReference>
<reference evidence="3" key="1">
    <citation type="submission" date="2013-12" db="EMBL/GenBank/DDBJ databases">
        <authorList>
            <person name="Aslett M."/>
        </authorList>
    </citation>
    <scope>NUCLEOTIDE SEQUENCE [LARGE SCALE GENOMIC DNA]</scope>
    <source>
        <strain evidence="3">Lindley</strain>
    </source>
</reference>
<dbReference type="InterPro" id="IPR008974">
    <property type="entry name" value="TRAF-like"/>
</dbReference>
<accession>A0A183BK58</accession>
<feature type="region of interest" description="Disordered" evidence="1">
    <location>
        <begin position="1"/>
        <end position="27"/>
    </location>
</feature>
<protein>
    <submittedName>
        <fullName evidence="4">MATH domain-containing protein</fullName>
    </submittedName>
</protein>
<dbReference type="SUPFAM" id="SSF49599">
    <property type="entry name" value="TRAF domain-like"/>
    <property type="match status" value="1"/>
</dbReference>
<reference evidence="4" key="3">
    <citation type="submission" date="2016-06" db="UniProtKB">
        <authorList>
            <consortium name="WormBaseParasite"/>
        </authorList>
    </citation>
    <scope>IDENTIFICATION</scope>
</reference>
<dbReference type="AlphaFoldDB" id="A0A183BK58"/>
<evidence type="ECO:0000313" key="4">
    <source>
        <dbReference type="WBParaSite" id="GPLIN_000098800"/>
    </source>
</evidence>
<evidence type="ECO:0000259" key="2">
    <source>
        <dbReference type="SMART" id="SM00061"/>
    </source>
</evidence>
<sequence length="173" mass="19125">MEPSKSQSSSNTAGDQQTKDNKYKRRGQIVFRMPNFKEFSEGQGPACENCGADGPKEVLSDTAEFINGLPWRIMIVYCDAHVGIYLLCDGDETDMAWTCRAAGQLSVVSCKESGDMKEAELVHIFTANSESSGLPDFIKFEELMDPKNGFYDEKEDAVTFKAEVVAEEPNGMP</sequence>
<organism evidence="3 4">
    <name type="scientific">Globodera pallida</name>
    <name type="common">Potato cyst nematode worm</name>
    <name type="synonym">Heterodera pallida</name>
    <dbReference type="NCBI Taxonomy" id="36090"/>
    <lineage>
        <taxon>Eukaryota</taxon>
        <taxon>Metazoa</taxon>
        <taxon>Ecdysozoa</taxon>
        <taxon>Nematoda</taxon>
        <taxon>Chromadorea</taxon>
        <taxon>Rhabditida</taxon>
        <taxon>Tylenchina</taxon>
        <taxon>Tylenchomorpha</taxon>
        <taxon>Tylenchoidea</taxon>
        <taxon>Heteroderidae</taxon>
        <taxon>Heteroderinae</taxon>
        <taxon>Globodera</taxon>
    </lineage>
</organism>
<feature type="domain" description="MATH" evidence="2">
    <location>
        <begin position="28"/>
        <end position="143"/>
    </location>
</feature>
<dbReference type="Gene3D" id="2.60.210.10">
    <property type="entry name" value="Apoptosis, Tumor Necrosis Factor Receptor Associated Protein 2, Chain A"/>
    <property type="match status" value="1"/>
</dbReference>
<keyword evidence="3" id="KW-1185">Reference proteome</keyword>
<feature type="compositionally biased region" description="Polar residues" evidence="1">
    <location>
        <begin position="1"/>
        <end position="16"/>
    </location>
</feature>
<dbReference type="InterPro" id="IPR002083">
    <property type="entry name" value="MATH/TRAF_dom"/>
</dbReference>
<dbReference type="SMART" id="SM00061">
    <property type="entry name" value="MATH"/>
    <property type="match status" value="1"/>
</dbReference>
<proteinExistence type="predicted"/>
<evidence type="ECO:0000256" key="1">
    <source>
        <dbReference type="SAM" id="MobiDB-lite"/>
    </source>
</evidence>